<evidence type="ECO:0000313" key="2">
    <source>
        <dbReference type="Proteomes" id="UP001203687"/>
    </source>
</evidence>
<dbReference type="EMBL" id="JALPQF010000008">
    <property type="protein sequence ID" value="MCK8480920.1"/>
    <property type="molecule type" value="Genomic_DNA"/>
</dbReference>
<proteinExistence type="predicted"/>
<gene>
    <name evidence="1" type="ORF">MUY34_09815</name>
</gene>
<evidence type="ECO:0000313" key="1">
    <source>
        <dbReference type="EMBL" id="MCK8480920.1"/>
    </source>
</evidence>
<protein>
    <recommendedName>
        <fullName evidence="3">DUF4177 domain-containing protein</fullName>
    </recommendedName>
</protein>
<name>A0ABT0H972_9FLAO</name>
<sequence length="69" mass="7863">MQYKVIPFPQSKNINNQLQSIIDEHAVDGWVYLNHNYSHYLLPGSAGCFGFGAKPDTVWHIGNVVFQKE</sequence>
<reference evidence="1" key="1">
    <citation type="submission" date="2022-04" db="EMBL/GenBank/DDBJ databases">
        <authorList>
            <person name="Ren T."/>
        </authorList>
    </citation>
    <scope>NUCLEOTIDE SEQUENCE</scope>
    <source>
        <strain evidence="1">F63249</strain>
    </source>
</reference>
<keyword evidence="2" id="KW-1185">Reference proteome</keyword>
<accession>A0ABT0H972</accession>
<dbReference type="Proteomes" id="UP001203687">
    <property type="component" value="Unassembled WGS sequence"/>
</dbReference>
<comment type="caution">
    <text evidence="1">The sequence shown here is derived from an EMBL/GenBank/DDBJ whole genome shotgun (WGS) entry which is preliminary data.</text>
</comment>
<evidence type="ECO:0008006" key="3">
    <source>
        <dbReference type="Google" id="ProtNLM"/>
    </source>
</evidence>
<dbReference type="RefSeq" id="WP_248412940.1">
    <property type="nucleotide sequence ID" value="NZ_JALPQF010000008.1"/>
</dbReference>
<organism evidence="1 2">
    <name type="scientific">Psychroserpens algicola</name>
    <dbReference type="NCBI Taxonomy" id="1719034"/>
    <lineage>
        <taxon>Bacteria</taxon>
        <taxon>Pseudomonadati</taxon>
        <taxon>Bacteroidota</taxon>
        <taxon>Flavobacteriia</taxon>
        <taxon>Flavobacteriales</taxon>
        <taxon>Flavobacteriaceae</taxon>
        <taxon>Psychroserpens</taxon>
    </lineage>
</organism>